<evidence type="ECO:0000313" key="4">
    <source>
        <dbReference type="Proteomes" id="UP001562354"/>
    </source>
</evidence>
<dbReference type="Proteomes" id="UP001562354">
    <property type="component" value="Unassembled WGS sequence"/>
</dbReference>
<accession>A0ABR3PK04</accession>
<proteinExistence type="predicted"/>
<feature type="compositionally biased region" description="Polar residues" evidence="1">
    <location>
        <begin position="148"/>
        <end position="161"/>
    </location>
</feature>
<dbReference type="PROSITE" id="PS50020">
    <property type="entry name" value="WW_DOMAIN_2"/>
    <property type="match status" value="1"/>
</dbReference>
<dbReference type="InterPro" id="IPR036020">
    <property type="entry name" value="WW_dom_sf"/>
</dbReference>
<dbReference type="InterPro" id="IPR001202">
    <property type="entry name" value="WW_dom"/>
</dbReference>
<feature type="compositionally biased region" description="Basic and acidic residues" evidence="1">
    <location>
        <begin position="105"/>
        <end position="126"/>
    </location>
</feature>
<evidence type="ECO:0000256" key="1">
    <source>
        <dbReference type="SAM" id="MobiDB-lite"/>
    </source>
</evidence>
<feature type="compositionally biased region" description="Gly residues" evidence="1">
    <location>
        <begin position="220"/>
        <end position="232"/>
    </location>
</feature>
<gene>
    <name evidence="3" type="ORF">AAFC00_005166</name>
</gene>
<dbReference type="RefSeq" id="XP_069202740.1">
    <property type="nucleotide sequence ID" value="XM_069344912.1"/>
</dbReference>
<dbReference type="PROSITE" id="PS01159">
    <property type="entry name" value="WW_DOMAIN_1"/>
    <property type="match status" value="1"/>
</dbReference>
<evidence type="ECO:0000259" key="2">
    <source>
        <dbReference type="PROSITE" id="PS50020"/>
    </source>
</evidence>
<protein>
    <recommendedName>
        <fullName evidence="2">WW domain-containing protein</fullName>
    </recommendedName>
</protein>
<reference evidence="3 4" key="1">
    <citation type="submission" date="2024-07" db="EMBL/GenBank/DDBJ databases">
        <title>Draft sequence of the Neodothiora populina.</title>
        <authorList>
            <person name="Drown D.D."/>
            <person name="Schuette U.S."/>
            <person name="Buechlein A.B."/>
            <person name="Rusch D.R."/>
            <person name="Winton L.W."/>
            <person name="Adams G.A."/>
        </authorList>
    </citation>
    <scope>NUCLEOTIDE SEQUENCE [LARGE SCALE GENOMIC DNA]</scope>
    <source>
        <strain evidence="3 4">CPC 39397</strain>
    </source>
</reference>
<dbReference type="Pfam" id="PF00397">
    <property type="entry name" value="WW"/>
    <property type="match status" value="1"/>
</dbReference>
<dbReference type="GeneID" id="95978865"/>
<comment type="caution">
    <text evidence="3">The sequence shown here is derived from an EMBL/GenBank/DDBJ whole genome shotgun (WGS) entry which is preliminary data.</text>
</comment>
<feature type="region of interest" description="Disordered" evidence="1">
    <location>
        <begin position="41"/>
        <end position="247"/>
    </location>
</feature>
<evidence type="ECO:0000313" key="3">
    <source>
        <dbReference type="EMBL" id="KAL1306468.1"/>
    </source>
</evidence>
<feature type="compositionally biased region" description="Low complexity" evidence="1">
    <location>
        <begin position="127"/>
        <end position="144"/>
    </location>
</feature>
<name>A0ABR3PK04_9PEZI</name>
<dbReference type="EMBL" id="JBFMKM010000004">
    <property type="protein sequence ID" value="KAL1306468.1"/>
    <property type="molecule type" value="Genomic_DNA"/>
</dbReference>
<dbReference type="SMART" id="SM00456">
    <property type="entry name" value="WW"/>
    <property type="match status" value="1"/>
</dbReference>
<dbReference type="CDD" id="cd00201">
    <property type="entry name" value="WW"/>
    <property type="match status" value="1"/>
</dbReference>
<organism evidence="3 4">
    <name type="scientific">Neodothiora populina</name>
    <dbReference type="NCBI Taxonomy" id="2781224"/>
    <lineage>
        <taxon>Eukaryota</taxon>
        <taxon>Fungi</taxon>
        <taxon>Dikarya</taxon>
        <taxon>Ascomycota</taxon>
        <taxon>Pezizomycotina</taxon>
        <taxon>Dothideomycetes</taxon>
        <taxon>Dothideomycetidae</taxon>
        <taxon>Dothideales</taxon>
        <taxon>Dothioraceae</taxon>
        <taxon>Neodothiora</taxon>
    </lineage>
</organism>
<dbReference type="Gene3D" id="2.20.70.10">
    <property type="match status" value="1"/>
</dbReference>
<feature type="domain" description="WW" evidence="2">
    <location>
        <begin position="13"/>
        <end position="47"/>
    </location>
</feature>
<keyword evidence="4" id="KW-1185">Reference proteome</keyword>
<sequence length="297" mass="31304">MADYVPPPGPPPPKVPAGWKAQWNDQYKEWFYVNLHTKQSQWEKPTEPVYGADGGAPPGAPPGYDHNSSRTTGPEKGSYLNTNNPYGPGAGSSHSSSHNVVDDEAYARKLQEEENARVRATADRGAADGYYGAGASSSPAPTYGQGPQYGQTAASYPQQHQPELPPRDGTRSKGGLMGKLFGKTSSSSRPQQPYGYGQPHYQQGPPPGQYGGYPQQQPYYGGGGYPQQGGYGQPPRKSGGMGVGGAAALGVGGGLLGGMLLADAMEDHDQNEYDQGYDQGYDNGQDDYGGGDDGGDF</sequence>
<dbReference type="SUPFAM" id="SSF51045">
    <property type="entry name" value="WW domain"/>
    <property type="match status" value="1"/>
</dbReference>
<feature type="compositionally biased region" description="Low complexity" evidence="1">
    <location>
        <begin position="273"/>
        <end position="283"/>
    </location>
</feature>
<feature type="compositionally biased region" description="Low complexity" evidence="1">
    <location>
        <begin position="190"/>
        <end position="203"/>
    </location>
</feature>
<feature type="region of interest" description="Disordered" evidence="1">
    <location>
        <begin position="266"/>
        <end position="297"/>
    </location>
</feature>